<dbReference type="AlphaFoldDB" id="A0A445MRM9"/>
<dbReference type="InterPro" id="IPR007197">
    <property type="entry name" value="rSAM"/>
</dbReference>
<name>A0A445MRM9_9BACT</name>
<dbReference type="GO" id="GO:0051539">
    <property type="term" value="F:4 iron, 4 sulfur cluster binding"/>
    <property type="evidence" value="ECO:0007669"/>
    <property type="project" value="UniProtKB-KW"/>
</dbReference>
<keyword evidence="2" id="KW-0949">S-adenosyl-L-methionine</keyword>
<evidence type="ECO:0000256" key="4">
    <source>
        <dbReference type="ARBA" id="ARBA00023004"/>
    </source>
</evidence>
<dbReference type="Gene3D" id="3.80.30.20">
    <property type="entry name" value="tm_1862 like domain"/>
    <property type="match status" value="1"/>
</dbReference>
<dbReference type="SFLD" id="SFLDG01123">
    <property type="entry name" value="methyltransferase_(Class_B)"/>
    <property type="match status" value="1"/>
</dbReference>
<keyword evidence="3" id="KW-0479">Metal-binding</keyword>
<evidence type="ECO:0000259" key="6">
    <source>
        <dbReference type="PROSITE" id="PS51332"/>
    </source>
</evidence>
<dbReference type="GO" id="GO:0005829">
    <property type="term" value="C:cytosol"/>
    <property type="evidence" value="ECO:0007669"/>
    <property type="project" value="TreeGrafter"/>
</dbReference>
<dbReference type="SMART" id="SM00729">
    <property type="entry name" value="Elp3"/>
    <property type="match status" value="1"/>
</dbReference>
<dbReference type="InterPro" id="IPR006638">
    <property type="entry name" value="Elp3/MiaA/NifB-like_rSAM"/>
</dbReference>
<evidence type="ECO:0000256" key="3">
    <source>
        <dbReference type="ARBA" id="ARBA00022723"/>
    </source>
</evidence>
<dbReference type="SUPFAM" id="SSF102114">
    <property type="entry name" value="Radical SAM enzymes"/>
    <property type="match status" value="1"/>
</dbReference>
<evidence type="ECO:0000259" key="7">
    <source>
        <dbReference type="PROSITE" id="PS51918"/>
    </source>
</evidence>
<keyword evidence="5" id="KW-0411">Iron-sulfur</keyword>
<dbReference type="Pfam" id="PF02310">
    <property type="entry name" value="B12-binding"/>
    <property type="match status" value="1"/>
</dbReference>
<feature type="domain" description="B12-binding" evidence="6">
    <location>
        <begin position="1"/>
        <end position="146"/>
    </location>
</feature>
<sequence length="465" mass="52302">MKVLLISPNVESLPDPVFPLGLAYLAGALREKHIPYHVVDLCFEDDFEAAICHGISSFEPDIIGLSLRNVDNVSYPNYISYLPFYRQVVQVVRKYSRAVVVVGGSGFDLLPDGIITYLGADLGIVGEGETAFVRLIDRLEKEGRFFESLKKRALDARVETIQSLDQLPVPDRSKFDNAAYLNRGGMGNIQTKRGCPFGCIYCTYPVIQGKTVRLRTPAHVCNEIEGLIDAGINNIFFVDNEFNFPVAHAQDLCIEIMERRLSFRWSCYCHPGFVTERLVDLMLSAGCTGMEFGSDVANDLMLINMGKNFTVRDLQKVSKICSEAGMSFCHSLLIGGPGETMESVNETFDNILSMSPTAVICMTGIRIFPETRLYNIAIEEGVINEDHDLLDRAFYISPLIKDVVFPFIDRFSKLNPTWIFPGLNINMNTELQKKLRRFGIKGPLWEYMKVGARFKDLSKMAKIFK</sequence>
<evidence type="ECO:0000256" key="2">
    <source>
        <dbReference type="ARBA" id="ARBA00022691"/>
    </source>
</evidence>
<dbReference type="InterPro" id="IPR051198">
    <property type="entry name" value="BchE-like"/>
</dbReference>
<dbReference type="PANTHER" id="PTHR43409:SF16">
    <property type="entry name" value="SLR0320 PROTEIN"/>
    <property type="match status" value="1"/>
</dbReference>
<gene>
    <name evidence="8" type="ORF">PITCH_A1150124</name>
</gene>
<comment type="cofactor">
    <cofactor evidence="1">
        <name>[4Fe-4S] cluster</name>
        <dbReference type="ChEBI" id="CHEBI:49883"/>
    </cofactor>
</comment>
<dbReference type="PROSITE" id="PS51918">
    <property type="entry name" value="RADICAL_SAM"/>
    <property type="match status" value="1"/>
</dbReference>
<keyword evidence="4" id="KW-0408">Iron</keyword>
<dbReference type="GO" id="GO:0031419">
    <property type="term" value="F:cobalamin binding"/>
    <property type="evidence" value="ECO:0007669"/>
    <property type="project" value="InterPro"/>
</dbReference>
<protein>
    <submittedName>
        <fullName evidence="8">Radical SAM domain protein</fullName>
    </submittedName>
</protein>
<dbReference type="SFLD" id="SFLDG01082">
    <property type="entry name" value="B12-binding_domain_containing"/>
    <property type="match status" value="1"/>
</dbReference>
<dbReference type="EMBL" id="OJIN01000019">
    <property type="protein sequence ID" value="SPD72089.1"/>
    <property type="molecule type" value="Genomic_DNA"/>
</dbReference>
<dbReference type="InterPro" id="IPR034466">
    <property type="entry name" value="Methyltransferase_Class_B"/>
</dbReference>
<evidence type="ECO:0000313" key="8">
    <source>
        <dbReference type="EMBL" id="SPD72089.1"/>
    </source>
</evidence>
<evidence type="ECO:0000256" key="1">
    <source>
        <dbReference type="ARBA" id="ARBA00001966"/>
    </source>
</evidence>
<reference evidence="8" key="1">
    <citation type="submission" date="2018-01" db="EMBL/GenBank/DDBJ databases">
        <authorList>
            <person name="Regsiter A."/>
            <person name="William W."/>
        </authorList>
    </citation>
    <scope>NUCLEOTIDE SEQUENCE</scope>
    <source>
        <strain evidence="8">TRIP AH-1</strain>
    </source>
</reference>
<dbReference type="PROSITE" id="PS51332">
    <property type="entry name" value="B12_BINDING"/>
    <property type="match status" value="1"/>
</dbReference>
<proteinExistence type="predicted"/>
<dbReference type="InterPro" id="IPR058240">
    <property type="entry name" value="rSAM_sf"/>
</dbReference>
<dbReference type="NCBIfam" id="TIGR04072">
    <property type="entry name" value="rSAM_ladder_B12"/>
    <property type="match status" value="1"/>
</dbReference>
<organism evidence="8">
    <name type="scientific">uncultured Desulfobacterium sp</name>
    <dbReference type="NCBI Taxonomy" id="201089"/>
    <lineage>
        <taxon>Bacteria</taxon>
        <taxon>Pseudomonadati</taxon>
        <taxon>Thermodesulfobacteriota</taxon>
        <taxon>Desulfobacteria</taxon>
        <taxon>Desulfobacterales</taxon>
        <taxon>Desulfobacteriaceae</taxon>
        <taxon>Desulfobacterium</taxon>
        <taxon>environmental samples</taxon>
    </lineage>
</organism>
<dbReference type="SFLD" id="SFLDS00029">
    <property type="entry name" value="Radical_SAM"/>
    <property type="match status" value="1"/>
</dbReference>
<dbReference type="InterPro" id="IPR006158">
    <property type="entry name" value="Cobalamin-bd"/>
</dbReference>
<accession>A0A445MRM9</accession>
<dbReference type="InterPro" id="IPR023404">
    <property type="entry name" value="rSAM_horseshoe"/>
</dbReference>
<evidence type="ECO:0000256" key="5">
    <source>
        <dbReference type="ARBA" id="ARBA00023014"/>
    </source>
</evidence>
<dbReference type="GO" id="GO:0003824">
    <property type="term" value="F:catalytic activity"/>
    <property type="evidence" value="ECO:0007669"/>
    <property type="project" value="InterPro"/>
</dbReference>
<dbReference type="PANTHER" id="PTHR43409">
    <property type="entry name" value="ANAEROBIC MAGNESIUM-PROTOPORPHYRIN IX MONOMETHYL ESTER CYCLASE-RELATED"/>
    <property type="match status" value="1"/>
</dbReference>
<dbReference type="Pfam" id="PF04055">
    <property type="entry name" value="Radical_SAM"/>
    <property type="match status" value="1"/>
</dbReference>
<dbReference type="GO" id="GO:0046872">
    <property type="term" value="F:metal ion binding"/>
    <property type="evidence" value="ECO:0007669"/>
    <property type="project" value="UniProtKB-KW"/>
</dbReference>
<feature type="domain" description="Radical SAM core" evidence="7">
    <location>
        <begin position="181"/>
        <end position="406"/>
    </location>
</feature>
<dbReference type="Gene3D" id="3.40.50.280">
    <property type="entry name" value="Cobalamin-binding domain"/>
    <property type="match status" value="1"/>
</dbReference>
<dbReference type="InterPro" id="IPR023969">
    <property type="entry name" value="CHP04072_B12-bd/rSAM"/>
</dbReference>